<keyword evidence="2" id="KW-1185">Reference proteome</keyword>
<dbReference type="EMBL" id="VDLY02000007">
    <property type="protein sequence ID" value="KAB8165791.1"/>
    <property type="molecule type" value="Genomic_DNA"/>
</dbReference>
<proteinExistence type="predicted"/>
<protein>
    <submittedName>
        <fullName evidence="1">Uncharacterized protein</fullName>
    </submittedName>
</protein>
<organism evidence="1 2">
    <name type="scientific">Streptomyces mimosae</name>
    <dbReference type="NCBI Taxonomy" id="2586635"/>
    <lineage>
        <taxon>Bacteria</taxon>
        <taxon>Bacillati</taxon>
        <taxon>Actinomycetota</taxon>
        <taxon>Actinomycetes</taxon>
        <taxon>Kitasatosporales</taxon>
        <taxon>Streptomycetaceae</taxon>
        <taxon>Streptomyces</taxon>
    </lineage>
</organism>
<evidence type="ECO:0000313" key="1">
    <source>
        <dbReference type="EMBL" id="KAB8165791.1"/>
    </source>
</evidence>
<accession>A0A5N6AAX2</accession>
<comment type="caution">
    <text evidence="1">The sequence shown here is derived from an EMBL/GenBank/DDBJ whole genome shotgun (WGS) entry which is preliminary data.</text>
</comment>
<sequence length="104" mass="10835">MADEVAHAPVGWVADALAAHGGPRGDAGRPWVGALRAEPDAGLPGHPASTGHRLRVYRRRLHGAAGRRAAEAPQLEPLVGALAAHRGASLAPVVLRRPPLVRHL</sequence>
<gene>
    <name evidence="1" type="ORF">FH607_012740</name>
</gene>
<evidence type="ECO:0000313" key="2">
    <source>
        <dbReference type="Proteomes" id="UP000314251"/>
    </source>
</evidence>
<reference evidence="1" key="1">
    <citation type="submission" date="2019-10" db="EMBL/GenBank/DDBJ databases">
        <title>Nonomuraea sp. nov., isolated from Phyllanthus amarus.</title>
        <authorList>
            <person name="Klykleung N."/>
            <person name="Tanasupawat S."/>
        </authorList>
    </citation>
    <scope>NUCLEOTIDE SEQUENCE [LARGE SCALE GENOMIC DNA]</scope>
    <source>
        <strain evidence="1">3MP-10</strain>
    </source>
</reference>
<name>A0A5N6AAX2_9ACTN</name>
<dbReference type="AlphaFoldDB" id="A0A5N6AAX2"/>
<dbReference type="RefSeq" id="WP_139667828.1">
    <property type="nucleotide sequence ID" value="NZ_VDLY02000007.1"/>
</dbReference>
<dbReference type="Proteomes" id="UP000314251">
    <property type="component" value="Unassembled WGS sequence"/>
</dbReference>